<dbReference type="Proteomes" id="UP001595615">
    <property type="component" value="Unassembled WGS sequence"/>
</dbReference>
<gene>
    <name evidence="8" type="ORF">ACFOMD_18245</name>
</gene>
<feature type="transmembrane region" description="Helical" evidence="7">
    <location>
        <begin position="229"/>
        <end position="251"/>
    </location>
</feature>
<evidence type="ECO:0000313" key="8">
    <source>
        <dbReference type="EMBL" id="MFC3714513.1"/>
    </source>
</evidence>
<dbReference type="EMBL" id="JBHRXV010000018">
    <property type="protein sequence ID" value="MFC3714513.1"/>
    <property type="molecule type" value="Genomic_DNA"/>
</dbReference>
<protein>
    <submittedName>
        <fullName evidence="8">Dicarboxylate/amino acid:cation symporter</fullName>
    </submittedName>
</protein>
<evidence type="ECO:0000256" key="1">
    <source>
        <dbReference type="ARBA" id="ARBA00004651"/>
    </source>
</evidence>
<dbReference type="InterPro" id="IPR036458">
    <property type="entry name" value="Na:dicarbo_symporter_sf"/>
</dbReference>
<evidence type="ECO:0000256" key="5">
    <source>
        <dbReference type="ARBA" id="ARBA00022989"/>
    </source>
</evidence>
<dbReference type="PRINTS" id="PR00173">
    <property type="entry name" value="EDTRNSPORT"/>
</dbReference>
<evidence type="ECO:0000256" key="6">
    <source>
        <dbReference type="ARBA" id="ARBA00023136"/>
    </source>
</evidence>
<dbReference type="RefSeq" id="WP_380864221.1">
    <property type="nucleotide sequence ID" value="NZ_JBHRXV010000018.1"/>
</dbReference>
<dbReference type="InterPro" id="IPR001991">
    <property type="entry name" value="Na-dicarboxylate_symporter"/>
</dbReference>
<evidence type="ECO:0000256" key="2">
    <source>
        <dbReference type="ARBA" id="ARBA00022448"/>
    </source>
</evidence>
<feature type="transmembrane region" description="Helical" evidence="7">
    <location>
        <begin position="302"/>
        <end position="329"/>
    </location>
</feature>
<keyword evidence="9" id="KW-1185">Reference proteome</keyword>
<accession>A0ABV7XFJ9</accession>
<feature type="transmembrane region" description="Helical" evidence="7">
    <location>
        <begin position="88"/>
        <end position="116"/>
    </location>
</feature>
<keyword evidence="2" id="KW-0813">Transport</keyword>
<feature type="transmembrane region" description="Helical" evidence="7">
    <location>
        <begin position="57"/>
        <end position="76"/>
    </location>
</feature>
<reference evidence="9" key="1">
    <citation type="journal article" date="2019" name="Int. J. Syst. Evol. Microbiol.">
        <title>The Global Catalogue of Microorganisms (GCM) 10K type strain sequencing project: providing services to taxonomists for standard genome sequencing and annotation.</title>
        <authorList>
            <consortium name="The Broad Institute Genomics Platform"/>
            <consortium name="The Broad Institute Genome Sequencing Center for Infectious Disease"/>
            <person name="Wu L."/>
            <person name="Ma J."/>
        </authorList>
    </citation>
    <scope>NUCLEOTIDE SEQUENCE [LARGE SCALE GENOMIC DNA]</scope>
    <source>
        <strain evidence="9">KCTC 42644</strain>
    </source>
</reference>
<organism evidence="8 9">
    <name type="scientific">Sphingoaurantiacus capsulatus</name>
    <dbReference type="NCBI Taxonomy" id="1771310"/>
    <lineage>
        <taxon>Bacteria</taxon>
        <taxon>Pseudomonadati</taxon>
        <taxon>Pseudomonadota</taxon>
        <taxon>Alphaproteobacteria</taxon>
        <taxon>Sphingomonadales</taxon>
        <taxon>Sphingosinicellaceae</taxon>
        <taxon>Sphingoaurantiacus</taxon>
    </lineage>
</organism>
<evidence type="ECO:0000256" key="7">
    <source>
        <dbReference type="SAM" id="Phobius"/>
    </source>
</evidence>
<dbReference type="Gene3D" id="1.10.3860.10">
    <property type="entry name" value="Sodium:dicarboxylate symporter"/>
    <property type="match status" value="1"/>
</dbReference>
<feature type="transmembrane region" description="Helical" evidence="7">
    <location>
        <begin position="194"/>
        <end position="217"/>
    </location>
</feature>
<name>A0ABV7XFJ9_9SPHN</name>
<keyword evidence="4 7" id="KW-0812">Transmembrane</keyword>
<feature type="transmembrane region" description="Helical" evidence="7">
    <location>
        <begin position="150"/>
        <end position="173"/>
    </location>
</feature>
<feature type="transmembrane region" description="Helical" evidence="7">
    <location>
        <begin position="341"/>
        <end position="364"/>
    </location>
</feature>
<keyword evidence="5 7" id="KW-1133">Transmembrane helix</keyword>
<keyword evidence="3" id="KW-1003">Cell membrane</keyword>
<dbReference type="SUPFAM" id="SSF118215">
    <property type="entry name" value="Proton glutamate symport protein"/>
    <property type="match status" value="1"/>
</dbReference>
<dbReference type="PANTHER" id="PTHR42865:SF7">
    <property type="entry name" value="PROTON_GLUTAMATE-ASPARTATE SYMPORTER"/>
    <property type="match status" value="1"/>
</dbReference>
<sequence>MIKKGRAALARMPAPGWMMLALVAGFTAGTLVGDEPAALTVAGLVGGVWLDALRMTIVPLVFALVVTGVAGLRLGAQGEATRLGQRLPVVLAALLVMSAVIGAIVAPLLIGFFTLAPESLTALRTMFPATPPPPATGAVEAVRALIPTNVVASAAAGAIVPLVLFALVLGLALGKVEAERARALLQPLHGLADAMVVVVGWVLRVAPIGIAALAFTVGATAGVTLIAMLGQYLAASLTLSLLMIGIGYLIARVAGGIPVGRFVRAAAPAQAVAAGTQSSLASLPAMLLSAKAMGIEERDASVALPVAVAVFKITAPCNTLLMALTIAWMAGIDVTPGQVMLAIPLAILSSLMILSLPGAISFYAGTAPTIIALGAPIELLPILMAVDVIPDMFRTIANVTYDLVATAVAARHD</sequence>
<keyword evidence="6 7" id="KW-0472">Membrane</keyword>
<evidence type="ECO:0000256" key="4">
    <source>
        <dbReference type="ARBA" id="ARBA00022692"/>
    </source>
</evidence>
<evidence type="ECO:0000256" key="3">
    <source>
        <dbReference type="ARBA" id="ARBA00022475"/>
    </source>
</evidence>
<evidence type="ECO:0000313" key="9">
    <source>
        <dbReference type="Proteomes" id="UP001595615"/>
    </source>
</evidence>
<comment type="caution">
    <text evidence="8">The sequence shown here is derived from an EMBL/GenBank/DDBJ whole genome shotgun (WGS) entry which is preliminary data.</text>
</comment>
<comment type="subcellular location">
    <subcellularLocation>
        <location evidence="1">Cell membrane</location>
        <topology evidence="1">Multi-pass membrane protein</topology>
    </subcellularLocation>
</comment>
<proteinExistence type="predicted"/>
<dbReference type="Pfam" id="PF00375">
    <property type="entry name" value="SDF"/>
    <property type="match status" value="1"/>
</dbReference>
<dbReference type="PANTHER" id="PTHR42865">
    <property type="entry name" value="PROTON/GLUTAMATE-ASPARTATE SYMPORTER"/>
    <property type="match status" value="1"/>
</dbReference>